<reference evidence="1" key="1">
    <citation type="journal article" date="2014" name="Nat. Commun.">
        <title>The tobacco genome sequence and its comparison with those of tomato and potato.</title>
        <authorList>
            <person name="Sierro N."/>
            <person name="Battey J.N."/>
            <person name="Ouadi S."/>
            <person name="Bakaher N."/>
            <person name="Bovet L."/>
            <person name="Willig A."/>
            <person name="Goepfert S."/>
            <person name="Peitsch M.C."/>
            <person name="Ivanov N.V."/>
        </authorList>
    </citation>
    <scope>NUCLEOTIDE SEQUENCE [LARGE SCALE GENOMIC DNA]</scope>
</reference>
<evidence type="ECO:0000313" key="1">
    <source>
        <dbReference type="Proteomes" id="UP000790787"/>
    </source>
</evidence>
<keyword evidence="1" id="KW-1185">Reference proteome</keyword>
<reference evidence="2" key="2">
    <citation type="submission" date="2025-08" db="UniProtKB">
        <authorList>
            <consortium name="RefSeq"/>
        </authorList>
    </citation>
    <scope>IDENTIFICATION</scope>
    <source>
        <tissue evidence="2">Leaf</tissue>
    </source>
</reference>
<evidence type="ECO:0000313" key="2">
    <source>
        <dbReference type="RefSeq" id="XP_075079141.1"/>
    </source>
</evidence>
<gene>
    <name evidence="2" type="primary">LOC142164697</name>
</gene>
<protein>
    <submittedName>
        <fullName evidence="2">Uncharacterized protein LOC142164697</fullName>
    </submittedName>
</protein>
<dbReference type="Proteomes" id="UP000790787">
    <property type="component" value="Chromosome 1"/>
</dbReference>
<organism evidence="1 2">
    <name type="scientific">Nicotiana tabacum</name>
    <name type="common">Common tobacco</name>
    <dbReference type="NCBI Taxonomy" id="4097"/>
    <lineage>
        <taxon>Eukaryota</taxon>
        <taxon>Viridiplantae</taxon>
        <taxon>Streptophyta</taxon>
        <taxon>Embryophyta</taxon>
        <taxon>Tracheophyta</taxon>
        <taxon>Spermatophyta</taxon>
        <taxon>Magnoliopsida</taxon>
        <taxon>eudicotyledons</taxon>
        <taxon>Gunneridae</taxon>
        <taxon>Pentapetalae</taxon>
        <taxon>asterids</taxon>
        <taxon>lamiids</taxon>
        <taxon>Solanales</taxon>
        <taxon>Solanaceae</taxon>
        <taxon>Nicotianoideae</taxon>
        <taxon>Nicotianeae</taxon>
        <taxon>Nicotiana</taxon>
    </lineage>
</organism>
<proteinExistence type="predicted"/>
<dbReference type="RefSeq" id="XP_075079141.1">
    <property type="nucleotide sequence ID" value="XM_075223040.1"/>
</dbReference>
<sequence length="686" mass="76847">MTPPIAGKLDNWSNHGWFPKKAPLLRLCRAPTDHGWFFFFTSYYHERSAARYVQLRKTNVTAIHVDLPDCFAAALVAFCSSSTTPAASLLLELTMASCSCLQASSRKHQTHPPVISSSLHPVHRPSPSFAATAEAEAPSKQNQIQLLLLRLLLSTVYRYISCSSFVSASVKVFRSDNGTKFLNPQVAELLQTKGMIYQSSCIYTPQQNGVAERRHMLPSKTLQGKSPFEDLISHVPPLDHMRVFGCLGYVTDVRRSDKRAIPAVFLGYFMTQKGYKMYNLHSKGFTVSRDVVFKEDIFPFKYASSTIFSIFPVLDLNNPIIFSENKLPPYHIVPDVASPDDAPPHSHSESDSSTLYEDVVEPLIDPPPDSVVIPTESISSILPTIEPIAIRRSSIDSKSPIWLKPIVATLFLHVILYHHRTSNLCRSSEISALEENNTWSIVPLPPGKVPIGCDWVFKVKYTSVGAVERHKSRIVAKGVRVWCAKLASTPLETSSKLTSVEFDSFMHKECPSEANVEDKELENVGPYQRFIGRLLIVRYIKTAPGLGLLMPLEGLGRLEAYCNSDWETVARSSAEFRSTISTFAELTWLTGLFSELGIESPLPIDLHYDSKAAIQIVANPIFHERTKHIDIDCQFVREKIMQGLIKTHHVPTKKQQADLLTKNLGKVQHDYLLSKLKLKDLFQPSA</sequence>
<name>A0AC58S2C8_TOBAC</name>
<accession>A0AC58S2C8</accession>